<evidence type="ECO:0000256" key="1">
    <source>
        <dbReference type="SAM" id="MobiDB-lite"/>
    </source>
</evidence>
<evidence type="ECO:0000313" key="2">
    <source>
        <dbReference type="EMBL" id="WFD27118.1"/>
    </source>
</evidence>
<feature type="region of interest" description="Disordered" evidence="1">
    <location>
        <begin position="482"/>
        <end position="520"/>
    </location>
</feature>
<evidence type="ECO:0000313" key="3">
    <source>
        <dbReference type="Proteomes" id="UP001213623"/>
    </source>
</evidence>
<dbReference type="Proteomes" id="UP001213623">
    <property type="component" value="Chromosome 3"/>
</dbReference>
<dbReference type="InterPro" id="IPR015943">
    <property type="entry name" value="WD40/YVTN_repeat-like_dom_sf"/>
</dbReference>
<name>A0AAF0EKF0_9BASI</name>
<keyword evidence="3" id="KW-1185">Reference proteome</keyword>
<dbReference type="InterPro" id="IPR011047">
    <property type="entry name" value="Quinoprotein_ADH-like_sf"/>
</dbReference>
<protein>
    <submittedName>
        <fullName evidence="2">Uncharacterized protein</fullName>
    </submittedName>
</protein>
<proteinExistence type="predicted"/>
<feature type="compositionally biased region" description="Acidic residues" evidence="1">
    <location>
        <begin position="490"/>
        <end position="504"/>
    </location>
</feature>
<accession>A0AAF0EKF0</accession>
<organism evidence="2 3">
    <name type="scientific">Malassezia nana</name>
    <dbReference type="NCBI Taxonomy" id="180528"/>
    <lineage>
        <taxon>Eukaryota</taxon>
        <taxon>Fungi</taxon>
        <taxon>Dikarya</taxon>
        <taxon>Basidiomycota</taxon>
        <taxon>Ustilaginomycotina</taxon>
        <taxon>Malasseziomycetes</taxon>
        <taxon>Malasseziales</taxon>
        <taxon>Malasseziaceae</taxon>
        <taxon>Malassezia</taxon>
    </lineage>
</organism>
<dbReference type="SUPFAM" id="SSF50998">
    <property type="entry name" value="Quinoprotein alcohol dehydrogenase-like"/>
    <property type="match status" value="1"/>
</dbReference>
<reference evidence="2" key="1">
    <citation type="submission" date="2023-03" db="EMBL/GenBank/DDBJ databases">
        <title>Mating type loci evolution in Malassezia.</title>
        <authorList>
            <person name="Coelho M.A."/>
        </authorList>
    </citation>
    <scope>NUCLEOTIDE SEQUENCE</scope>
    <source>
        <strain evidence="2">CBS 9557</strain>
    </source>
</reference>
<gene>
    <name evidence="2" type="ORF">MNAN1_002114</name>
</gene>
<sequence length="520" mass="59493">MIEPHTDKVRELIPATRYLRPAGSDEDVWRIKLDHADRCVVVTGRRGGVRTIDVDTGEVLWSIPPSETRRCPHLEWSHGYMIFDRVSMGHFEVWRNERIIPDVAEPRRGFYRQYAILESPHPILAYRFQYPTLLSATADDYVLFFDVPSRTLTQTIYIGDTATRGVNIHYVDFDEHFVFLVGGSTYSITILHRATGSVVWHLHDHLQRYGEPMCYIPEPLPTPAMPCFQQQHVYPMATPYMLVASPEDVVREDSAGPSTWSAVHPDHESDTLVMLSQEGLLLFRHYSAHLLHGAAPELVYLELPLQVYARAEDRPEDPLEVRLPAHWGLLLEHFMPGQLAVGHGRAFMTHGMLMMLDLKSPSFVSARYSDGQGMVPFSVYLWSDVMALERRRIHAFPYWSCSCVQMDLTGVYCVSTQVLRKEIGTDPASFPPGYELECHIKNSTMTMAFRFDLGDEPRCRSVDLHSYDEVLRKAEERERIIQDMASSSESFDDDEESVDDEEPVDLLQEPWSDSDVSLDG</sequence>
<dbReference type="AlphaFoldDB" id="A0AAF0EKF0"/>
<dbReference type="EMBL" id="CP119894">
    <property type="protein sequence ID" value="WFD27118.1"/>
    <property type="molecule type" value="Genomic_DNA"/>
</dbReference>
<dbReference type="Gene3D" id="2.130.10.10">
    <property type="entry name" value="YVTN repeat-like/Quinoprotein amine dehydrogenase"/>
    <property type="match status" value="1"/>
</dbReference>